<accession>A0A6M0RXS2</accession>
<comment type="caution">
    <text evidence="5">The sequence shown here is derived from an EMBL/GenBank/DDBJ whole genome shotgun (WGS) entry which is preliminary data.</text>
</comment>
<dbReference type="Pfam" id="PF01381">
    <property type="entry name" value="HTH_3"/>
    <property type="match status" value="1"/>
</dbReference>
<dbReference type="InterPro" id="IPR052359">
    <property type="entry name" value="HTH-type_reg/antitoxin"/>
</dbReference>
<dbReference type="SMART" id="SM00530">
    <property type="entry name" value="HTH_XRE"/>
    <property type="match status" value="1"/>
</dbReference>
<feature type="domain" description="HTH cro/C1-type" evidence="4">
    <location>
        <begin position="38"/>
        <end position="73"/>
    </location>
</feature>
<dbReference type="EMBL" id="QXHD01000004">
    <property type="protein sequence ID" value="NEZ61037.1"/>
    <property type="molecule type" value="Genomic_DNA"/>
</dbReference>
<dbReference type="PANTHER" id="PTHR36511">
    <property type="entry name" value="MERR FAMILY BACTERIAL REGULATORY PROTEIN"/>
    <property type="match status" value="1"/>
</dbReference>
<dbReference type="GO" id="GO:0003677">
    <property type="term" value="F:DNA binding"/>
    <property type="evidence" value="ECO:0007669"/>
    <property type="project" value="UniProtKB-KW"/>
</dbReference>
<dbReference type="CDD" id="cd00093">
    <property type="entry name" value="HTH_XRE"/>
    <property type="match status" value="1"/>
</dbReference>
<evidence type="ECO:0000259" key="4">
    <source>
        <dbReference type="PROSITE" id="PS50943"/>
    </source>
</evidence>
<dbReference type="PROSITE" id="PS50943">
    <property type="entry name" value="HTH_CROC1"/>
    <property type="match status" value="1"/>
</dbReference>
<evidence type="ECO:0000256" key="3">
    <source>
        <dbReference type="ARBA" id="ARBA00023163"/>
    </source>
</evidence>
<name>A0A6M0RXS2_9CYAN</name>
<dbReference type="SUPFAM" id="SSF47413">
    <property type="entry name" value="lambda repressor-like DNA-binding domains"/>
    <property type="match status" value="1"/>
</dbReference>
<keyword evidence="2" id="KW-0238">DNA-binding</keyword>
<keyword evidence="6" id="KW-1185">Reference proteome</keyword>
<gene>
    <name evidence="5" type="ORF">DXZ20_36465</name>
</gene>
<dbReference type="Proteomes" id="UP000481033">
    <property type="component" value="Unassembled WGS sequence"/>
</dbReference>
<reference evidence="5 6" key="1">
    <citation type="journal article" date="2020" name="Microb. Ecol.">
        <title>Ecogenomics of the Marine Benthic Filamentous Cyanobacterium Adonisia.</title>
        <authorList>
            <person name="Walter J.M."/>
            <person name="Coutinho F.H."/>
            <person name="Leomil L."/>
            <person name="Hargreaves P.I."/>
            <person name="Campeao M.E."/>
            <person name="Vieira V.V."/>
            <person name="Silva B.S."/>
            <person name="Fistarol G.O."/>
            <person name="Salomon P.S."/>
            <person name="Sawabe T."/>
            <person name="Mino S."/>
            <person name="Hosokawa M."/>
            <person name="Miyashita H."/>
            <person name="Maruyama F."/>
            <person name="van Verk M.C."/>
            <person name="Dutilh B.E."/>
            <person name="Thompson C.C."/>
            <person name="Thompson F.L."/>
        </authorList>
    </citation>
    <scope>NUCLEOTIDE SEQUENCE [LARGE SCALE GENOMIC DNA]</scope>
    <source>
        <strain evidence="5 6">CCMR0081</strain>
    </source>
</reference>
<evidence type="ECO:0000256" key="1">
    <source>
        <dbReference type="ARBA" id="ARBA00023015"/>
    </source>
</evidence>
<dbReference type="Gene3D" id="1.10.260.40">
    <property type="entry name" value="lambda repressor-like DNA-binding domains"/>
    <property type="match status" value="1"/>
</dbReference>
<keyword evidence="3" id="KW-0804">Transcription</keyword>
<dbReference type="InterPro" id="IPR001387">
    <property type="entry name" value="Cro/C1-type_HTH"/>
</dbReference>
<dbReference type="RefSeq" id="WP_163703291.1">
    <property type="nucleotide sequence ID" value="NZ_QXHD01000004.1"/>
</dbReference>
<dbReference type="PANTHER" id="PTHR36511:SF4">
    <property type="entry name" value="ANTITOXIN MQSA"/>
    <property type="match status" value="1"/>
</dbReference>
<organism evidence="5 6">
    <name type="scientific">Adonisia turfae CCMR0081</name>
    <dbReference type="NCBI Taxonomy" id="2292702"/>
    <lineage>
        <taxon>Bacteria</taxon>
        <taxon>Bacillati</taxon>
        <taxon>Cyanobacteriota</taxon>
        <taxon>Adonisia</taxon>
        <taxon>Adonisia turfae</taxon>
    </lineage>
</organism>
<proteinExistence type="predicted"/>
<keyword evidence="1" id="KW-0805">Transcription regulation</keyword>
<dbReference type="InterPro" id="IPR010982">
    <property type="entry name" value="Lambda_DNA-bd_dom_sf"/>
</dbReference>
<protein>
    <submittedName>
        <fullName evidence="5">Helix-turn-helix domain-containing protein</fullName>
    </submittedName>
</protein>
<evidence type="ECO:0000313" key="6">
    <source>
        <dbReference type="Proteomes" id="UP000481033"/>
    </source>
</evidence>
<sequence length="106" mass="11669">MSELGQDLIKALQEVQMHRKKQAGTVRVTSFPKLDTDVKTLRHDLGMSQTQFAANFGIGIATLKNWEQGKREPHGPAKTLLRIIAKEPQAVLRALADTLPVSHSAS</sequence>
<dbReference type="AlphaFoldDB" id="A0A6M0RXS2"/>
<evidence type="ECO:0000313" key="5">
    <source>
        <dbReference type="EMBL" id="NEZ61037.1"/>
    </source>
</evidence>
<evidence type="ECO:0000256" key="2">
    <source>
        <dbReference type="ARBA" id="ARBA00023125"/>
    </source>
</evidence>